<dbReference type="SMART" id="SM00464">
    <property type="entry name" value="LON"/>
    <property type="match status" value="1"/>
</dbReference>
<feature type="domain" description="Lon N-terminal" evidence="9">
    <location>
        <begin position="51"/>
        <end position="244"/>
    </location>
</feature>
<evidence type="ECO:0000256" key="3">
    <source>
        <dbReference type="ARBA" id="ARBA00022741"/>
    </source>
</evidence>
<dbReference type="InterPro" id="IPR003593">
    <property type="entry name" value="AAA+_ATPase"/>
</dbReference>
<evidence type="ECO:0000256" key="2">
    <source>
        <dbReference type="ARBA" id="ARBA00022670"/>
    </source>
</evidence>
<reference evidence="10" key="1">
    <citation type="journal article" date="2014" name="Front. Microbiol.">
        <title>High frequency of phylogenetically diverse reductive dehalogenase-homologous genes in deep subseafloor sedimentary metagenomes.</title>
        <authorList>
            <person name="Kawai M."/>
            <person name="Futagami T."/>
            <person name="Toyoda A."/>
            <person name="Takaki Y."/>
            <person name="Nishi S."/>
            <person name="Hori S."/>
            <person name="Arai W."/>
            <person name="Tsubouchi T."/>
            <person name="Morono Y."/>
            <person name="Uchiyama I."/>
            <person name="Ito T."/>
            <person name="Fujiyama A."/>
            <person name="Inagaki F."/>
            <person name="Takami H."/>
        </authorList>
    </citation>
    <scope>NUCLEOTIDE SEQUENCE</scope>
    <source>
        <strain evidence="10">Expedition CK06-06</strain>
    </source>
</reference>
<dbReference type="GO" id="GO:0004252">
    <property type="term" value="F:serine-type endopeptidase activity"/>
    <property type="evidence" value="ECO:0007669"/>
    <property type="project" value="UniProtKB-EC"/>
</dbReference>
<protein>
    <recommendedName>
        <fullName evidence="8">endopeptidase La</fullName>
        <ecNumber evidence="8">3.4.21.53</ecNumber>
    </recommendedName>
</protein>
<keyword evidence="5" id="KW-0720">Serine protease</keyword>
<organism evidence="10">
    <name type="scientific">marine sediment metagenome</name>
    <dbReference type="NCBI Taxonomy" id="412755"/>
    <lineage>
        <taxon>unclassified sequences</taxon>
        <taxon>metagenomes</taxon>
        <taxon>ecological metagenomes</taxon>
    </lineage>
</organism>
<dbReference type="InterPro" id="IPR003959">
    <property type="entry name" value="ATPase_AAA_core"/>
</dbReference>
<evidence type="ECO:0000313" key="10">
    <source>
        <dbReference type="EMBL" id="GAI72045.1"/>
    </source>
</evidence>
<dbReference type="InterPro" id="IPR003111">
    <property type="entry name" value="Lon_prtase_N"/>
</dbReference>
<dbReference type="GO" id="GO:0006508">
    <property type="term" value="P:proteolysis"/>
    <property type="evidence" value="ECO:0007669"/>
    <property type="project" value="UniProtKB-KW"/>
</dbReference>
<dbReference type="GO" id="GO:0004176">
    <property type="term" value="F:ATP-dependent peptidase activity"/>
    <property type="evidence" value="ECO:0007669"/>
    <property type="project" value="InterPro"/>
</dbReference>
<evidence type="ECO:0000256" key="4">
    <source>
        <dbReference type="ARBA" id="ARBA00022801"/>
    </source>
</evidence>
<dbReference type="SMART" id="SM00382">
    <property type="entry name" value="AAA"/>
    <property type="match status" value="1"/>
</dbReference>
<dbReference type="AlphaFoldDB" id="X1S9E9"/>
<accession>X1S9E9</accession>
<dbReference type="GO" id="GO:0005524">
    <property type="term" value="F:ATP binding"/>
    <property type="evidence" value="ECO:0007669"/>
    <property type="project" value="UniProtKB-KW"/>
</dbReference>
<evidence type="ECO:0000256" key="1">
    <source>
        <dbReference type="ARBA" id="ARBA00004496"/>
    </source>
</evidence>
<dbReference type="Gene3D" id="2.30.130.40">
    <property type="entry name" value="LON domain-like"/>
    <property type="match status" value="1"/>
</dbReference>
<name>X1S9E9_9ZZZZ</name>
<dbReference type="Gene3D" id="3.40.50.300">
    <property type="entry name" value="P-loop containing nucleotide triphosphate hydrolases"/>
    <property type="match status" value="1"/>
</dbReference>
<dbReference type="GO" id="GO:0016887">
    <property type="term" value="F:ATP hydrolysis activity"/>
    <property type="evidence" value="ECO:0007669"/>
    <property type="project" value="InterPro"/>
</dbReference>
<dbReference type="Pfam" id="PF02190">
    <property type="entry name" value="LON_substr_bdg"/>
    <property type="match status" value="1"/>
</dbReference>
<dbReference type="InterPro" id="IPR027417">
    <property type="entry name" value="P-loop_NTPase"/>
</dbReference>
<dbReference type="EMBL" id="BARW01001076">
    <property type="protein sequence ID" value="GAI72045.1"/>
    <property type="molecule type" value="Genomic_DNA"/>
</dbReference>
<dbReference type="PANTHER" id="PTHR10046">
    <property type="entry name" value="ATP DEPENDENT LON PROTEASE FAMILY MEMBER"/>
    <property type="match status" value="1"/>
</dbReference>
<keyword evidence="6" id="KW-0067">ATP-binding</keyword>
<comment type="catalytic activity">
    <reaction evidence="7">
        <text>Hydrolysis of proteins in presence of ATP.</text>
        <dbReference type="EC" id="3.4.21.53"/>
    </reaction>
</comment>
<dbReference type="InterPro" id="IPR046336">
    <property type="entry name" value="Lon_prtase_N_sf"/>
</dbReference>
<dbReference type="InterPro" id="IPR015947">
    <property type="entry name" value="PUA-like_sf"/>
</dbReference>
<dbReference type="GO" id="GO:0030163">
    <property type="term" value="P:protein catabolic process"/>
    <property type="evidence" value="ECO:0007669"/>
    <property type="project" value="InterPro"/>
</dbReference>
<dbReference type="PROSITE" id="PS51787">
    <property type="entry name" value="LON_N"/>
    <property type="match status" value="1"/>
</dbReference>
<dbReference type="GO" id="GO:0005737">
    <property type="term" value="C:cytoplasm"/>
    <property type="evidence" value="ECO:0007669"/>
    <property type="project" value="UniProtKB-SubCell"/>
</dbReference>
<dbReference type="EC" id="3.4.21.53" evidence="8"/>
<keyword evidence="2" id="KW-0645">Protease</keyword>
<dbReference type="SUPFAM" id="SSF52540">
    <property type="entry name" value="P-loop containing nucleoside triphosphate hydrolases"/>
    <property type="match status" value="1"/>
</dbReference>
<evidence type="ECO:0000259" key="9">
    <source>
        <dbReference type="PROSITE" id="PS51787"/>
    </source>
</evidence>
<dbReference type="SUPFAM" id="SSF88697">
    <property type="entry name" value="PUA domain-like"/>
    <property type="match status" value="1"/>
</dbReference>
<evidence type="ECO:0000256" key="5">
    <source>
        <dbReference type="ARBA" id="ARBA00022825"/>
    </source>
</evidence>
<keyword evidence="3" id="KW-0547">Nucleotide-binding</keyword>
<comment type="subcellular location">
    <subcellularLocation>
        <location evidence="1">Cytoplasm</location>
    </subcellularLocation>
</comment>
<dbReference type="Gene3D" id="1.20.5.5270">
    <property type="match status" value="1"/>
</dbReference>
<gene>
    <name evidence="10" type="ORF">S12H4_03720</name>
</gene>
<evidence type="ECO:0000256" key="6">
    <source>
        <dbReference type="ARBA" id="ARBA00022840"/>
    </source>
</evidence>
<feature type="non-terminal residue" evidence="10">
    <location>
        <position position="519"/>
    </location>
</feature>
<keyword evidence="4" id="KW-0378">Hydrolase</keyword>
<sequence length="519" mass="58132">MASDLKNLLPIGGNWLLEVIEEGPVSLEPYLHNGDSQLRENDHEFKLPDVIGILPIRNAVAYPGTITPLAIGRKRSKALLADTTPNESTIGLLTQRNPDTDKPNFDNLYSIGTTASVLKVIKLPQGPMHIVVHGITRFKVIKKVATKPYLKAKVQPLNVKVKMTKNLKALIVGVRQAANRVIELSPHVPEEASVLLENIENPSALADFLAANLSIDIATKQQLLEELNATKRLEQISVILANQLEVLELSYKIQGRVRESIDKNQREYFLQEQLKAIQTELGQKDLRTEELKLINKNIAKAKMPKKVEQEAHRELDRLSKIPPASPEYSVIRTYLDWVCELPWSIQTSDQLDINKAQRILNADHYDLRKVKKRILEFLAVRKLNPTGKSPILCFVGPPGVGKTSLGRSIARAMGRKFVRISLGGIRDEADIRGHRRTYIGALPGRILQELRKCGSKNPVFMLDELDKVGSDFRGDPASALLEVLDPEQNFSFTDHYLDQPFNLSTVMFIGTANYTEPVP</sequence>
<dbReference type="FunFam" id="3.40.50.300:FF:000021">
    <property type="entry name" value="Lon protease homolog"/>
    <property type="match status" value="1"/>
</dbReference>
<dbReference type="FunFam" id="1.20.5.5270:FF:000002">
    <property type="entry name" value="Lon protease homolog"/>
    <property type="match status" value="1"/>
</dbReference>
<proteinExistence type="predicted"/>
<dbReference type="Gene3D" id="1.20.58.1480">
    <property type="match status" value="1"/>
</dbReference>
<evidence type="ECO:0000256" key="8">
    <source>
        <dbReference type="ARBA" id="ARBA00066743"/>
    </source>
</evidence>
<comment type="caution">
    <text evidence="10">The sequence shown here is derived from an EMBL/GenBank/DDBJ whole genome shotgun (WGS) entry which is preliminary data.</text>
</comment>
<dbReference type="Pfam" id="PF00004">
    <property type="entry name" value="AAA"/>
    <property type="match status" value="1"/>
</dbReference>
<dbReference type="InterPro" id="IPR027065">
    <property type="entry name" value="Lon_Prtase"/>
</dbReference>
<evidence type="ECO:0000256" key="7">
    <source>
        <dbReference type="ARBA" id="ARBA00050665"/>
    </source>
</evidence>
<dbReference type="CDD" id="cd19500">
    <property type="entry name" value="RecA-like_Lon"/>
    <property type="match status" value="1"/>
</dbReference>